<dbReference type="InterPro" id="IPR012310">
    <property type="entry name" value="DNA_ligase_ATP-dep_cent"/>
</dbReference>
<dbReference type="InterPro" id="IPR044117">
    <property type="entry name" value="OBF_LigC-like"/>
</dbReference>
<dbReference type="EC" id="6.5.1.1" evidence="2"/>
<evidence type="ECO:0000259" key="5">
    <source>
        <dbReference type="PROSITE" id="PS50160"/>
    </source>
</evidence>
<dbReference type="Proteomes" id="UP001052655">
    <property type="component" value="Unassembled WGS sequence"/>
</dbReference>
<dbReference type="Pfam" id="PF01068">
    <property type="entry name" value="DNA_ligase_A_M"/>
    <property type="match status" value="1"/>
</dbReference>
<dbReference type="InterPro" id="IPR050191">
    <property type="entry name" value="ATP-dep_DNA_ligase"/>
</dbReference>
<name>A0ABQ3QC38_9ACTN</name>
<dbReference type="InterPro" id="IPR012309">
    <property type="entry name" value="DNA_ligase_ATP-dep_C"/>
</dbReference>
<dbReference type="RefSeq" id="WP_226536085.1">
    <property type="nucleotide sequence ID" value="NZ_BMTC01000007.1"/>
</dbReference>
<dbReference type="PROSITE" id="PS50160">
    <property type="entry name" value="DNA_LIGASE_A3"/>
    <property type="match status" value="1"/>
</dbReference>
<evidence type="ECO:0000256" key="3">
    <source>
        <dbReference type="ARBA" id="ARBA00022598"/>
    </source>
</evidence>
<comment type="catalytic activity">
    <reaction evidence="4">
        <text>ATP + (deoxyribonucleotide)n-3'-hydroxyl + 5'-phospho-(deoxyribonucleotide)m = (deoxyribonucleotide)n+m + AMP + diphosphate.</text>
        <dbReference type="EC" id="6.5.1.1"/>
    </reaction>
</comment>
<dbReference type="CDD" id="cd07970">
    <property type="entry name" value="OBF_DNA_ligase_LigC"/>
    <property type="match status" value="1"/>
</dbReference>
<dbReference type="Gene3D" id="2.40.50.140">
    <property type="entry name" value="Nucleic acid-binding proteins"/>
    <property type="match status" value="1"/>
</dbReference>
<protein>
    <recommendedName>
        <fullName evidence="2">DNA ligase (ATP)</fullName>
        <ecNumber evidence="2">6.5.1.1</ecNumber>
    </recommendedName>
</protein>
<reference evidence="6" key="1">
    <citation type="submission" date="2024-05" db="EMBL/GenBank/DDBJ databases">
        <title>Whole genome shotgun sequence of Streptomyces daghestanicus NBRC 12762.</title>
        <authorList>
            <person name="Komaki H."/>
            <person name="Tamura T."/>
        </authorList>
    </citation>
    <scope>NUCLEOTIDE SEQUENCE</scope>
    <source>
        <strain evidence="6">NBRC 12762</strain>
    </source>
</reference>
<dbReference type="EMBL" id="BNDX01000018">
    <property type="protein sequence ID" value="GHI34859.1"/>
    <property type="molecule type" value="Genomic_DNA"/>
</dbReference>
<evidence type="ECO:0000256" key="4">
    <source>
        <dbReference type="ARBA" id="ARBA00034003"/>
    </source>
</evidence>
<evidence type="ECO:0000313" key="7">
    <source>
        <dbReference type="Proteomes" id="UP001052655"/>
    </source>
</evidence>
<evidence type="ECO:0000256" key="1">
    <source>
        <dbReference type="ARBA" id="ARBA00007572"/>
    </source>
</evidence>
<dbReference type="PANTHER" id="PTHR45674:SF4">
    <property type="entry name" value="DNA LIGASE 1"/>
    <property type="match status" value="1"/>
</dbReference>
<gene>
    <name evidence="6" type="ORF">Sdagh_65890</name>
</gene>
<proteinExistence type="inferred from homology"/>
<sequence>MPLVLDGELVVVHDGRLTFDDLQRRARRRGHGARQAAADRPAHLIVFDIIDRAGEPLLDQSYRFRRSLLEGLLTDGVLAPPFALCPATTDRSVAEAWLDPAWGAVGMEGLVVKGLAQTYQPGRRGWLKIRARVTTEAVLAAVTGPVTHPSTLLLGRYDQDGRLRHVARTAPLARTAWQVVGARLTPDGLEHPWHGRHFSAGWGTHEVFDHRLVVPELVVEFAGDSAVDAGVFRHPVRFERLRDDVAPDQVPAADAPPR</sequence>
<organism evidence="6 7">
    <name type="scientific">Streptomyces daghestanicus</name>
    <dbReference type="NCBI Taxonomy" id="66885"/>
    <lineage>
        <taxon>Bacteria</taxon>
        <taxon>Bacillati</taxon>
        <taxon>Actinomycetota</taxon>
        <taxon>Actinomycetes</taxon>
        <taxon>Kitasatosporales</taxon>
        <taxon>Streptomycetaceae</taxon>
        <taxon>Streptomyces</taxon>
    </lineage>
</organism>
<dbReference type="SUPFAM" id="SSF56091">
    <property type="entry name" value="DNA ligase/mRNA capping enzyme, catalytic domain"/>
    <property type="match status" value="1"/>
</dbReference>
<keyword evidence="3" id="KW-0436">Ligase</keyword>
<keyword evidence="7" id="KW-1185">Reference proteome</keyword>
<accession>A0ABQ3QC38</accession>
<feature type="domain" description="ATP-dependent DNA ligase family profile" evidence="5">
    <location>
        <begin position="35"/>
        <end position="130"/>
    </location>
</feature>
<dbReference type="Gene3D" id="3.30.470.30">
    <property type="entry name" value="DNA ligase/mRNA capping enzyme"/>
    <property type="match status" value="1"/>
</dbReference>
<dbReference type="Pfam" id="PF04679">
    <property type="entry name" value="DNA_ligase_A_C"/>
    <property type="match status" value="1"/>
</dbReference>
<dbReference type="InterPro" id="IPR012340">
    <property type="entry name" value="NA-bd_OB-fold"/>
</dbReference>
<comment type="caution">
    <text evidence="6">The sequence shown here is derived from an EMBL/GenBank/DDBJ whole genome shotgun (WGS) entry which is preliminary data.</text>
</comment>
<evidence type="ECO:0000256" key="2">
    <source>
        <dbReference type="ARBA" id="ARBA00012727"/>
    </source>
</evidence>
<dbReference type="PANTHER" id="PTHR45674">
    <property type="entry name" value="DNA LIGASE 1/3 FAMILY MEMBER"/>
    <property type="match status" value="1"/>
</dbReference>
<evidence type="ECO:0000313" key="6">
    <source>
        <dbReference type="EMBL" id="GHI34859.1"/>
    </source>
</evidence>
<comment type="similarity">
    <text evidence="1">Belongs to the ATP-dependent DNA ligase family.</text>
</comment>